<dbReference type="AlphaFoldDB" id="A0A3N4HVB9"/>
<keyword evidence="2" id="KW-0732">Signal</keyword>
<dbReference type="Proteomes" id="UP000275078">
    <property type="component" value="Unassembled WGS sequence"/>
</dbReference>
<evidence type="ECO:0000313" key="4">
    <source>
        <dbReference type="Proteomes" id="UP000275078"/>
    </source>
</evidence>
<name>A0A3N4HVB9_ASCIM</name>
<proteinExistence type="predicted"/>
<evidence type="ECO:0000313" key="3">
    <source>
        <dbReference type="EMBL" id="RPA77217.1"/>
    </source>
</evidence>
<feature type="chain" id="PRO_5017972522" evidence="2">
    <location>
        <begin position="21"/>
        <end position="287"/>
    </location>
</feature>
<accession>A0A3N4HVB9</accession>
<sequence length="287" mass="31229">MKLLNLVSAFLIATAATVTAAPVPVETSLEAALQNLNLNTQDHVARALGSSNKRPRPPTPDPKDEQAKKQPATDPVGQPDWETGADIDAIKNLFTTNNITPKEGVRYVFEVQRGVDKYKTLPAAPAANADEKEKVKYKLNRLRQAIKYEHAYIVTVELEVKGKKPPTRSGRGGSPGKWSILGSGSLNLDYWGGPKGYEGKKDEHLFTTDPPAKFAAALSFKKTNNVIYHGETRLTPTVIKERWEAVAAAENKKGGYFIAEKDGNIDVSGSRYCGSIAKVLAGELTKN</sequence>
<dbReference type="EMBL" id="ML119730">
    <property type="protein sequence ID" value="RPA77217.1"/>
    <property type="molecule type" value="Genomic_DNA"/>
</dbReference>
<evidence type="ECO:0000256" key="1">
    <source>
        <dbReference type="SAM" id="MobiDB-lite"/>
    </source>
</evidence>
<evidence type="ECO:0000256" key="2">
    <source>
        <dbReference type="SAM" id="SignalP"/>
    </source>
</evidence>
<protein>
    <submittedName>
        <fullName evidence="3">Uncharacterized protein</fullName>
    </submittedName>
</protein>
<organism evidence="3 4">
    <name type="scientific">Ascobolus immersus RN42</name>
    <dbReference type="NCBI Taxonomy" id="1160509"/>
    <lineage>
        <taxon>Eukaryota</taxon>
        <taxon>Fungi</taxon>
        <taxon>Dikarya</taxon>
        <taxon>Ascomycota</taxon>
        <taxon>Pezizomycotina</taxon>
        <taxon>Pezizomycetes</taxon>
        <taxon>Pezizales</taxon>
        <taxon>Ascobolaceae</taxon>
        <taxon>Ascobolus</taxon>
    </lineage>
</organism>
<reference evidence="3 4" key="1">
    <citation type="journal article" date="2018" name="Nat. Ecol. Evol.">
        <title>Pezizomycetes genomes reveal the molecular basis of ectomycorrhizal truffle lifestyle.</title>
        <authorList>
            <person name="Murat C."/>
            <person name="Payen T."/>
            <person name="Noel B."/>
            <person name="Kuo A."/>
            <person name="Morin E."/>
            <person name="Chen J."/>
            <person name="Kohler A."/>
            <person name="Krizsan K."/>
            <person name="Balestrini R."/>
            <person name="Da Silva C."/>
            <person name="Montanini B."/>
            <person name="Hainaut M."/>
            <person name="Levati E."/>
            <person name="Barry K.W."/>
            <person name="Belfiori B."/>
            <person name="Cichocki N."/>
            <person name="Clum A."/>
            <person name="Dockter R.B."/>
            <person name="Fauchery L."/>
            <person name="Guy J."/>
            <person name="Iotti M."/>
            <person name="Le Tacon F."/>
            <person name="Lindquist E.A."/>
            <person name="Lipzen A."/>
            <person name="Malagnac F."/>
            <person name="Mello A."/>
            <person name="Molinier V."/>
            <person name="Miyauchi S."/>
            <person name="Poulain J."/>
            <person name="Riccioni C."/>
            <person name="Rubini A."/>
            <person name="Sitrit Y."/>
            <person name="Splivallo R."/>
            <person name="Traeger S."/>
            <person name="Wang M."/>
            <person name="Zifcakova L."/>
            <person name="Wipf D."/>
            <person name="Zambonelli A."/>
            <person name="Paolocci F."/>
            <person name="Nowrousian M."/>
            <person name="Ottonello S."/>
            <person name="Baldrian P."/>
            <person name="Spatafora J.W."/>
            <person name="Henrissat B."/>
            <person name="Nagy L.G."/>
            <person name="Aury J.M."/>
            <person name="Wincker P."/>
            <person name="Grigoriev I.V."/>
            <person name="Bonfante P."/>
            <person name="Martin F.M."/>
        </authorList>
    </citation>
    <scope>NUCLEOTIDE SEQUENCE [LARGE SCALE GENOMIC DNA]</scope>
    <source>
        <strain evidence="3 4">RN42</strain>
    </source>
</reference>
<keyword evidence="4" id="KW-1185">Reference proteome</keyword>
<gene>
    <name evidence="3" type="ORF">BJ508DRAFT_379037</name>
</gene>
<feature type="region of interest" description="Disordered" evidence="1">
    <location>
        <begin position="48"/>
        <end position="81"/>
    </location>
</feature>
<feature type="signal peptide" evidence="2">
    <location>
        <begin position="1"/>
        <end position="20"/>
    </location>
</feature>